<evidence type="ECO:0000313" key="3">
    <source>
        <dbReference type="Proteomes" id="UP001209878"/>
    </source>
</evidence>
<feature type="compositionally biased region" description="Acidic residues" evidence="1">
    <location>
        <begin position="1"/>
        <end position="17"/>
    </location>
</feature>
<keyword evidence="3" id="KW-1185">Reference proteome</keyword>
<organism evidence="2 3">
    <name type="scientific">Ridgeia piscesae</name>
    <name type="common">Tubeworm</name>
    <dbReference type="NCBI Taxonomy" id="27915"/>
    <lineage>
        <taxon>Eukaryota</taxon>
        <taxon>Metazoa</taxon>
        <taxon>Spiralia</taxon>
        <taxon>Lophotrochozoa</taxon>
        <taxon>Annelida</taxon>
        <taxon>Polychaeta</taxon>
        <taxon>Sedentaria</taxon>
        <taxon>Canalipalpata</taxon>
        <taxon>Sabellida</taxon>
        <taxon>Siboglinidae</taxon>
        <taxon>Ridgeia</taxon>
    </lineage>
</organism>
<name>A0AAD9NL16_RIDPI</name>
<comment type="caution">
    <text evidence="2">The sequence shown here is derived from an EMBL/GenBank/DDBJ whole genome shotgun (WGS) entry which is preliminary data.</text>
</comment>
<feature type="region of interest" description="Disordered" evidence="1">
    <location>
        <begin position="1"/>
        <end position="43"/>
    </location>
</feature>
<protein>
    <submittedName>
        <fullName evidence="2">Uncharacterized protein</fullName>
    </submittedName>
</protein>
<proteinExistence type="predicted"/>
<evidence type="ECO:0000256" key="1">
    <source>
        <dbReference type="SAM" id="MobiDB-lite"/>
    </source>
</evidence>
<gene>
    <name evidence="2" type="ORF">NP493_985g00037</name>
</gene>
<dbReference type="Proteomes" id="UP001209878">
    <property type="component" value="Unassembled WGS sequence"/>
</dbReference>
<dbReference type="EMBL" id="JAODUO010000984">
    <property type="protein sequence ID" value="KAK2172196.1"/>
    <property type="molecule type" value="Genomic_DNA"/>
</dbReference>
<sequence length="69" mass="7383">MPNNEPDDTDIQTEDPGEILPPDGPGDEVVPLDDPGDAVELPVDVPAGLNKSAVYSRCGRAVRRPVKFE</sequence>
<reference evidence="2" key="1">
    <citation type="journal article" date="2023" name="Mol. Biol. Evol.">
        <title>Third-Generation Sequencing Reveals the Adaptive Role of the Epigenome in Three Deep-Sea Polychaetes.</title>
        <authorList>
            <person name="Perez M."/>
            <person name="Aroh O."/>
            <person name="Sun Y."/>
            <person name="Lan Y."/>
            <person name="Juniper S.K."/>
            <person name="Young C.R."/>
            <person name="Angers B."/>
            <person name="Qian P.Y."/>
        </authorList>
    </citation>
    <scope>NUCLEOTIDE SEQUENCE</scope>
    <source>
        <strain evidence="2">R07B-5</strain>
    </source>
</reference>
<dbReference type="AlphaFoldDB" id="A0AAD9NL16"/>
<evidence type="ECO:0000313" key="2">
    <source>
        <dbReference type="EMBL" id="KAK2172196.1"/>
    </source>
</evidence>
<accession>A0AAD9NL16</accession>